<evidence type="ECO:0000256" key="4">
    <source>
        <dbReference type="ARBA" id="ARBA00023163"/>
    </source>
</evidence>
<evidence type="ECO:0000256" key="7">
    <source>
        <dbReference type="ARBA" id="ARBA00083243"/>
    </source>
</evidence>
<dbReference type="HOGENOM" id="CLU_039613_37_0_5"/>
<geneLocation type="plasmid" evidence="9 10">
    <name>pRetIE4771a</name>
</geneLocation>
<dbReference type="KEGG" id="rei:IE4771_PA00174"/>
<dbReference type="GO" id="GO:0006351">
    <property type="term" value="P:DNA-templated transcription"/>
    <property type="evidence" value="ECO:0007669"/>
    <property type="project" value="TreeGrafter"/>
</dbReference>
<gene>
    <name evidence="9" type="ORF">IE4771_PA00174</name>
</gene>
<accession>A0A060IC95</accession>
<proteinExistence type="inferred from homology"/>
<dbReference type="SUPFAM" id="SSF53850">
    <property type="entry name" value="Periplasmic binding protein-like II"/>
    <property type="match status" value="1"/>
</dbReference>
<keyword evidence="9" id="KW-0614">Plasmid</keyword>
<dbReference type="InterPro" id="IPR000847">
    <property type="entry name" value="LysR_HTH_N"/>
</dbReference>
<protein>
    <recommendedName>
        <fullName evidence="6">HTH-type transcriptional regulator TtuA</fullName>
    </recommendedName>
    <alternativeName>
        <fullName evidence="7">Tartrate utilization transcriptional regulator</fullName>
    </alternativeName>
</protein>
<evidence type="ECO:0000313" key="10">
    <source>
        <dbReference type="Proteomes" id="UP000027180"/>
    </source>
</evidence>
<comment type="function">
    <text evidence="5">Transcriptional regulator of the ttuABCDE tartrate utilization operon.</text>
</comment>
<dbReference type="GO" id="GO:0003700">
    <property type="term" value="F:DNA-binding transcription factor activity"/>
    <property type="evidence" value="ECO:0007669"/>
    <property type="project" value="InterPro"/>
</dbReference>
<organism evidence="9 10">
    <name type="scientific">Rhizobium etli bv. mimosae str. IE4771</name>
    <dbReference type="NCBI Taxonomy" id="1432050"/>
    <lineage>
        <taxon>Bacteria</taxon>
        <taxon>Pseudomonadati</taxon>
        <taxon>Pseudomonadota</taxon>
        <taxon>Alphaproteobacteria</taxon>
        <taxon>Hyphomicrobiales</taxon>
        <taxon>Rhizobiaceae</taxon>
        <taxon>Rhizobium/Agrobacterium group</taxon>
        <taxon>Rhizobium</taxon>
    </lineage>
</organism>
<dbReference type="PANTHER" id="PTHR30537:SF58">
    <property type="entry name" value="HTH-TYPE TRANSCRIPTIONAL REGULATOR PERR"/>
    <property type="match status" value="1"/>
</dbReference>
<keyword evidence="3" id="KW-0238">DNA-binding</keyword>
<reference evidence="9 10" key="1">
    <citation type="submission" date="2013-12" db="EMBL/GenBank/DDBJ databases">
        <title>Complete genome sequence of Rhizobium etli bv. mimosae IE4771.</title>
        <authorList>
            <person name="Bustos P."/>
            <person name="Santamaria R.I."/>
            <person name="Lozano L."/>
            <person name="Ormeno-Orrillo E."/>
            <person name="Rogel M.A."/>
            <person name="Romero D."/>
            <person name="Cevallos M.A."/>
            <person name="Martinez-Romero E."/>
            <person name="Gonzalez V."/>
        </authorList>
    </citation>
    <scope>NUCLEOTIDE SEQUENCE [LARGE SCALE GENOMIC DNA]</scope>
    <source>
        <strain evidence="9 10">IE4771</strain>
        <plasmid evidence="10">Plasmid pRetIE4771a</plasmid>
    </source>
</reference>
<dbReference type="InterPro" id="IPR036388">
    <property type="entry name" value="WH-like_DNA-bd_sf"/>
</dbReference>
<dbReference type="CDD" id="cd08432">
    <property type="entry name" value="PBP2_GcdR_TrpI_HvrB_AmpR_like"/>
    <property type="match status" value="1"/>
</dbReference>
<dbReference type="InterPro" id="IPR036390">
    <property type="entry name" value="WH_DNA-bd_sf"/>
</dbReference>
<dbReference type="Proteomes" id="UP000027180">
    <property type="component" value="Plasmid pRetIE4771a"/>
</dbReference>
<evidence type="ECO:0000256" key="3">
    <source>
        <dbReference type="ARBA" id="ARBA00023125"/>
    </source>
</evidence>
<keyword evidence="4" id="KW-0804">Transcription</keyword>
<dbReference type="PRINTS" id="PR00039">
    <property type="entry name" value="HTHLYSR"/>
</dbReference>
<evidence type="ECO:0000256" key="1">
    <source>
        <dbReference type="ARBA" id="ARBA00009437"/>
    </source>
</evidence>
<dbReference type="InterPro" id="IPR005119">
    <property type="entry name" value="LysR_subst-bd"/>
</dbReference>
<dbReference type="RefSeq" id="WP_040140116.1">
    <property type="nucleotide sequence ID" value="NZ_CP006987.1"/>
</dbReference>
<keyword evidence="2" id="KW-0805">Transcription regulation</keyword>
<dbReference type="AlphaFoldDB" id="A0A060IC95"/>
<dbReference type="FunFam" id="3.40.190.10:FF:000017">
    <property type="entry name" value="Glycine cleavage system transcriptional activator"/>
    <property type="match status" value="1"/>
</dbReference>
<name>A0A060IC95_RHIET</name>
<evidence type="ECO:0000313" key="9">
    <source>
        <dbReference type="EMBL" id="AIC29680.1"/>
    </source>
</evidence>
<dbReference type="GO" id="GO:0043565">
    <property type="term" value="F:sequence-specific DNA binding"/>
    <property type="evidence" value="ECO:0007669"/>
    <property type="project" value="TreeGrafter"/>
</dbReference>
<dbReference type="Gene3D" id="3.40.190.10">
    <property type="entry name" value="Periplasmic binding protein-like II"/>
    <property type="match status" value="2"/>
</dbReference>
<evidence type="ECO:0000256" key="5">
    <source>
        <dbReference type="ARBA" id="ARBA00054626"/>
    </source>
</evidence>
<feature type="domain" description="HTH lysR-type" evidence="8">
    <location>
        <begin position="7"/>
        <end position="64"/>
    </location>
</feature>
<dbReference type="PANTHER" id="PTHR30537">
    <property type="entry name" value="HTH-TYPE TRANSCRIPTIONAL REGULATOR"/>
    <property type="match status" value="1"/>
</dbReference>
<dbReference type="Gene3D" id="1.10.10.10">
    <property type="entry name" value="Winged helix-like DNA-binding domain superfamily/Winged helix DNA-binding domain"/>
    <property type="match status" value="1"/>
</dbReference>
<dbReference type="FunFam" id="1.10.10.10:FF:000001">
    <property type="entry name" value="LysR family transcriptional regulator"/>
    <property type="match status" value="1"/>
</dbReference>
<comment type="similarity">
    <text evidence="1">Belongs to the LysR transcriptional regulatory family.</text>
</comment>
<dbReference type="SUPFAM" id="SSF46785">
    <property type="entry name" value="Winged helix' DNA-binding domain"/>
    <property type="match status" value="1"/>
</dbReference>
<dbReference type="Pfam" id="PF00126">
    <property type="entry name" value="HTH_1"/>
    <property type="match status" value="1"/>
</dbReference>
<dbReference type="PROSITE" id="PS50931">
    <property type="entry name" value="HTH_LYSR"/>
    <property type="match status" value="1"/>
</dbReference>
<sequence length="317" mass="34695">MSALEFPSLRSLQVLEAVARLGSFGKAAEELSISPSAVSHQMAALDSELGIALFHRSGRSIMLTDAGRAYAEEISASFRRIESATRNFTKKGKSDILNIHSVVSLASQWLMPRLARFSARYPEIDLRLHASGDPAELRTGNVDIDIRYGTQPVEVGIAVEPFPPEPIMVLCAPSLVEGANGLRSPQDLTRFPLIHSEVNLYRWQDWADDHGVTLNMDRGLRFDRSFMSINAAADGLGVCLESLVLVRQDLKSGRLVAPFGLEGPSINCHSLVYLRSRARTPKIALFRRWIEETLAADAASASEIDVGGTGVMHTQGR</sequence>
<dbReference type="InterPro" id="IPR058163">
    <property type="entry name" value="LysR-type_TF_proteobact-type"/>
</dbReference>
<dbReference type="Pfam" id="PF03466">
    <property type="entry name" value="LysR_substrate"/>
    <property type="match status" value="1"/>
</dbReference>
<dbReference type="EMBL" id="CP006987">
    <property type="protein sequence ID" value="AIC29680.1"/>
    <property type="molecule type" value="Genomic_DNA"/>
</dbReference>
<evidence type="ECO:0000256" key="2">
    <source>
        <dbReference type="ARBA" id="ARBA00023015"/>
    </source>
</evidence>
<dbReference type="OrthoDB" id="9793571at2"/>
<evidence type="ECO:0000259" key="8">
    <source>
        <dbReference type="PROSITE" id="PS50931"/>
    </source>
</evidence>
<evidence type="ECO:0000256" key="6">
    <source>
        <dbReference type="ARBA" id="ARBA00067332"/>
    </source>
</evidence>